<dbReference type="Gene3D" id="3.40.50.720">
    <property type="entry name" value="NAD(P)-binding Rossmann-like Domain"/>
    <property type="match status" value="1"/>
</dbReference>
<reference evidence="2" key="2">
    <citation type="journal article" date="2007" name="PLoS Biol.">
        <title>Survey sequencing and comparative analysis of the elephant shark (Callorhinchus milii) genome.</title>
        <authorList>
            <person name="Venkatesh B."/>
            <person name="Kirkness E.F."/>
            <person name="Loh Y.H."/>
            <person name="Halpern A.L."/>
            <person name="Lee A.P."/>
            <person name="Johnson J."/>
            <person name="Dandona N."/>
            <person name="Viswanathan L.D."/>
            <person name="Tay A."/>
            <person name="Venter J.C."/>
            <person name="Strausberg R.L."/>
            <person name="Brenner S."/>
        </authorList>
    </citation>
    <scope>NUCLEOTIDE SEQUENCE [LARGE SCALE GENOMIC DNA]</scope>
</reference>
<name>A0A4W3GCI4_CALMI</name>
<dbReference type="Proteomes" id="UP000314986">
    <property type="component" value="Unassembled WGS sequence"/>
</dbReference>
<dbReference type="AlphaFoldDB" id="A0A4W3GCI4"/>
<dbReference type="GeneTree" id="ENSGT00940000157797"/>
<dbReference type="SUPFAM" id="SSF51735">
    <property type="entry name" value="NAD(P)-binding Rossmann-fold domains"/>
    <property type="match status" value="1"/>
</dbReference>
<dbReference type="InterPro" id="IPR002347">
    <property type="entry name" value="SDR_fam"/>
</dbReference>
<reference evidence="2" key="1">
    <citation type="journal article" date="2006" name="Science">
        <title>Ancient noncoding elements conserved in the human genome.</title>
        <authorList>
            <person name="Venkatesh B."/>
            <person name="Kirkness E.F."/>
            <person name="Loh Y.H."/>
            <person name="Halpern A.L."/>
            <person name="Lee A.P."/>
            <person name="Johnson J."/>
            <person name="Dandona N."/>
            <person name="Viswanathan L.D."/>
            <person name="Tay A."/>
            <person name="Venter J.C."/>
            <person name="Strausberg R.L."/>
            <person name="Brenner S."/>
        </authorList>
    </citation>
    <scope>NUCLEOTIDE SEQUENCE [LARGE SCALE GENOMIC DNA]</scope>
</reference>
<dbReference type="PANTHER" id="PTHR44147">
    <property type="entry name" value="DEHYDROGENASE/REDUCTASE SDR FAMILY MEMBER 1"/>
    <property type="match status" value="1"/>
</dbReference>
<dbReference type="Ensembl" id="ENSCMIT00000001049.1">
    <property type="protein sequence ID" value="ENSCMIP00000000996.1"/>
    <property type="gene ID" value="ENSCMIG00000000647.1"/>
</dbReference>
<protein>
    <recommendedName>
        <fullName evidence="3">Dehydrogenase/reductase (SDR family) member 1</fullName>
    </recommendedName>
</protein>
<dbReference type="STRING" id="7868.ENSCMIP00000000996"/>
<dbReference type="InParanoid" id="A0A4W3GCI4"/>
<dbReference type="Pfam" id="PF00106">
    <property type="entry name" value="adh_short"/>
    <property type="match status" value="1"/>
</dbReference>
<reference evidence="1" key="5">
    <citation type="submission" date="2025-09" db="UniProtKB">
        <authorList>
            <consortium name="Ensembl"/>
        </authorList>
    </citation>
    <scope>IDENTIFICATION</scope>
</reference>
<keyword evidence="2" id="KW-1185">Reference proteome</keyword>
<reference evidence="1" key="4">
    <citation type="submission" date="2025-08" db="UniProtKB">
        <authorList>
            <consortium name="Ensembl"/>
        </authorList>
    </citation>
    <scope>IDENTIFICATION</scope>
</reference>
<organism evidence="1 2">
    <name type="scientific">Callorhinchus milii</name>
    <name type="common">Ghost shark</name>
    <dbReference type="NCBI Taxonomy" id="7868"/>
    <lineage>
        <taxon>Eukaryota</taxon>
        <taxon>Metazoa</taxon>
        <taxon>Chordata</taxon>
        <taxon>Craniata</taxon>
        <taxon>Vertebrata</taxon>
        <taxon>Chondrichthyes</taxon>
        <taxon>Holocephali</taxon>
        <taxon>Chimaeriformes</taxon>
        <taxon>Callorhinchidae</taxon>
        <taxon>Callorhinchus</taxon>
    </lineage>
</organism>
<accession>A0A4W3GCI4</accession>
<reference evidence="2" key="3">
    <citation type="journal article" date="2014" name="Nature">
        <title>Elephant shark genome provides unique insights into gnathostome evolution.</title>
        <authorList>
            <consortium name="International Elephant Shark Genome Sequencing Consortium"/>
            <person name="Venkatesh B."/>
            <person name="Lee A.P."/>
            <person name="Ravi V."/>
            <person name="Maurya A.K."/>
            <person name="Lian M.M."/>
            <person name="Swann J.B."/>
            <person name="Ohta Y."/>
            <person name="Flajnik M.F."/>
            <person name="Sutoh Y."/>
            <person name="Kasahara M."/>
            <person name="Hoon S."/>
            <person name="Gangu V."/>
            <person name="Roy S.W."/>
            <person name="Irimia M."/>
            <person name="Korzh V."/>
            <person name="Kondrychyn I."/>
            <person name="Lim Z.W."/>
            <person name="Tay B.H."/>
            <person name="Tohari S."/>
            <person name="Kong K.W."/>
            <person name="Ho S."/>
            <person name="Lorente-Galdos B."/>
            <person name="Quilez J."/>
            <person name="Marques-Bonet T."/>
            <person name="Raney B.J."/>
            <person name="Ingham P.W."/>
            <person name="Tay A."/>
            <person name="Hillier L.W."/>
            <person name="Minx P."/>
            <person name="Boehm T."/>
            <person name="Wilson R.K."/>
            <person name="Brenner S."/>
            <person name="Warren W.C."/>
        </authorList>
    </citation>
    <scope>NUCLEOTIDE SEQUENCE [LARGE SCALE GENOMIC DNA]</scope>
</reference>
<evidence type="ECO:0000313" key="2">
    <source>
        <dbReference type="Proteomes" id="UP000314986"/>
    </source>
</evidence>
<evidence type="ECO:0008006" key="3">
    <source>
        <dbReference type="Google" id="ProtNLM"/>
    </source>
</evidence>
<dbReference type="PRINTS" id="PR00081">
    <property type="entry name" value="GDHRDH"/>
</dbReference>
<dbReference type="PANTHER" id="PTHR44147:SF2">
    <property type="entry name" value="DEHYDROGENASE_REDUCTASE SDR FAMILY MEMBER 1"/>
    <property type="match status" value="1"/>
</dbReference>
<sequence length="204" mass="22078">RSVSLSVSHTSLSVSLTHSLSHPQSLTHTLSLSLSLSVCLSHSLPLSHRGHYICSVYAAQAMVKAGQGIIVVISSMGGLRYIFNVPYGVGKAACDRLAADCAEELRPQGVSYVSLWPGTVQTETLKEMFLHSQTISPQDQQVKLLYTVPTLPLHCASTLPGQGYTHSNAPSTLCVHTPRSGLHTQQRSLYTVRPHSQVRVTHTV</sequence>
<proteinExistence type="predicted"/>
<evidence type="ECO:0000313" key="1">
    <source>
        <dbReference type="Ensembl" id="ENSCMIP00000000996.1"/>
    </source>
</evidence>
<dbReference type="InterPro" id="IPR036291">
    <property type="entry name" value="NAD(P)-bd_dom_sf"/>
</dbReference>